<proteinExistence type="predicted"/>
<name>A0A087BT15_9BIFI</name>
<keyword evidence="2" id="KW-1185">Reference proteome</keyword>
<sequence length="55" mass="6306">MRANAVTKRSSRLVQGSRDNDMTKGLFMRSSVALKYQEFSKNHFCTCLRCLAFNS</sequence>
<protein>
    <submittedName>
        <fullName evidence="1">Uncharacterized protein</fullName>
    </submittedName>
</protein>
<reference evidence="1 2" key="1">
    <citation type="submission" date="2014-03" db="EMBL/GenBank/DDBJ databases">
        <title>Genomics of Bifidobacteria.</title>
        <authorList>
            <person name="Ventura M."/>
            <person name="Milani C."/>
            <person name="Lugli G.A."/>
        </authorList>
    </citation>
    <scope>NUCLEOTIDE SEQUENCE [LARGE SCALE GENOMIC DNA]</scope>
    <source>
        <strain evidence="1 2">LMG 11592</strain>
    </source>
</reference>
<accession>A0A087BT15</accession>
<organism evidence="1 2">
    <name type="scientific">Bifidobacterium minimum</name>
    <dbReference type="NCBI Taxonomy" id="1693"/>
    <lineage>
        <taxon>Bacteria</taxon>
        <taxon>Bacillati</taxon>
        <taxon>Actinomycetota</taxon>
        <taxon>Actinomycetes</taxon>
        <taxon>Bifidobacteriales</taxon>
        <taxon>Bifidobacteriaceae</taxon>
        <taxon>Bifidobacterium</taxon>
    </lineage>
</organism>
<dbReference type="AlphaFoldDB" id="A0A087BT15"/>
<comment type="caution">
    <text evidence="1">The sequence shown here is derived from an EMBL/GenBank/DDBJ whole genome shotgun (WGS) entry which is preliminary data.</text>
</comment>
<evidence type="ECO:0000313" key="2">
    <source>
        <dbReference type="Proteomes" id="UP000029014"/>
    </source>
</evidence>
<gene>
    <name evidence="1" type="ORF">BMIN_1204</name>
</gene>
<evidence type="ECO:0000313" key="1">
    <source>
        <dbReference type="EMBL" id="KFI74165.1"/>
    </source>
</evidence>
<dbReference type="EMBL" id="JGZD01000002">
    <property type="protein sequence ID" value="KFI74165.1"/>
    <property type="molecule type" value="Genomic_DNA"/>
</dbReference>
<dbReference type="STRING" id="1693.BMIN_1204"/>
<dbReference type="Proteomes" id="UP000029014">
    <property type="component" value="Unassembled WGS sequence"/>
</dbReference>